<accession>A0A1H5T439</accession>
<dbReference type="Proteomes" id="UP000185739">
    <property type="component" value="Chromosome"/>
</dbReference>
<proteinExistence type="predicted"/>
<name>A0A1H5T439_9RHOO</name>
<gene>
    <name evidence="1" type="ORF">Tchl_1315</name>
</gene>
<evidence type="ECO:0000313" key="2">
    <source>
        <dbReference type="Proteomes" id="UP000185739"/>
    </source>
</evidence>
<evidence type="ECO:0000313" key="1">
    <source>
        <dbReference type="EMBL" id="APR04174.1"/>
    </source>
</evidence>
<dbReference type="STRING" id="96773.Tchl_1315"/>
<dbReference type="RefSeq" id="WP_232311677.1">
    <property type="nucleotide sequence ID" value="NZ_CP018839.1"/>
</dbReference>
<sequence length="205" mass="21737">MSPRRIPRKPAALALAAIYLALALPPARTWLEASMVGHMLVQIPLLAALGAGAGLLLPAPRRAALRAALGGPLACLLAAAFASTYWMLPRALDAAVLDPLAALAKFSSLPLLVGLPLALAWERLGLIGRGFIWTNLISMLGFTGWLYLAAPLRVCNTYLVDEQARVGWWMIELAVLLFALWLGGLFAGRRPPCAAPGRCADGQPA</sequence>
<dbReference type="KEGG" id="tcl:Tchl_1315"/>
<reference evidence="1 2" key="1">
    <citation type="submission" date="2016-12" db="EMBL/GenBank/DDBJ databases">
        <title>Complete genome sequence of Thauera chlorobenzoica, a Betaproteobacterium degrading haloaromatics anaerobically to CO2 and halides.</title>
        <authorList>
            <person name="Goris T."/>
            <person name="Mergelsberg M."/>
            <person name="Boll M."/>
        </authorList>
    </citation>
    <scope>NUCLEOTIDE SEQUENCE [LARGE SCALE GENOMIC DNA]</scope>
    <source>
        <strain evidence="1 2">3CB1</strain>
    </source>
</reference>
<dbReference type="EMBL" id="CP018839">
    <property type="protein sequence ID" value="APR04174.1"/>
    <property type="molecule type" value="Genomic_DNA"/>
</dbReference>
<protein>
    <submittedName>
        <fullName evidence="1">Putative membrane protein</fullName>
    </submittedName>
</protein>
<keyword evidence="2" id="KW-1185">Reference proteome</keyword>
<dbReference type="AlphaFoldDB" id="A0A1H5T439"/>
<organism evidence="1 2">
    <name type="scientific">Thauera chlorobenzoica</name>
    <dbReference type="NCBI Taxonomy" id="96773"/>
    <lineage>
        <taxon>Bacteria</taxon>
        <taxon>Pseudomonadati</taxon>
        <taxon>Pseudomonadota</taxon>
        <taxon>Betaproteobacteria</taxon>
        <taxon>Rhodocyclales</taxon>
        <taxon>Zoogloeaceae</taxon>
        <taxon>Thauera</taxon>
    </lineage>
</organism>